<feature type="region of interest" description="Disordered" evidence="1">
    <location>
        <begin position="1"/>
        <end position="121"/>
    </location>
</feature>
<feature type="compositionally biased region" description="Polar residues" evidence="1">
    <location>
        <begin position="95"/>
        <end position="104"/>
    </location>
</feature>
<accession>A0A841SV10</accession>
<feature type="compositionally biased region" description="Basic and acidic residues" evidence="1">
    <location>
        <begin position="34"/>
        <end position="49"/>
    </location>
</feature>
<gene>
    <name evidence="2" type="ORF">H7B67_00040</name>
</gene>
<evidence type="ECO:0000313" key="3">
    <source>
        <dbReference type="Proteomes" id="UP000535838"/>
    </source>
</evidence>
<sequence length="121" mass="12625">MERIGGSSASQRADPRRPNGETDRRSPDGFRNGEPGRRREEDRHGEGRYGQEGSAGQPQAGAYPEAVAAERTASEQSAAADGADASGQSREAESSSEPQGQTSLPGERPRSAIGEQASSGL</sequence>
<comment type="caution">
    <text evidence="2">The sequence shown here is derived from an EMBL/GenBank/DDBJ whole genome shotgun (WGS) entry which is preliminary data.</text>
</comment>
<feature type="compositionally biased region" description="Low complexity" evidence="1">
    <location>
        <begin position="74"/>
        <end position="89"/>
    </location>
</feature>
<proteinExistence type="predicted"/>
<dbReference type="EMBL" id="JACJVQ010000001">
    <property type="protein sequence ID" value="MBB6632511.1"/>
    <property type="molecule type" value="Genomic_DNA"/>
</dbReference>
<dbReference type="AlphaFoldDB" id="A0A841SV10"/>
<evidence type="ECO:0000313" key="2">
    <source>
        <dbReference type="EMBL" id="MBB6632511.1"/>
    </source>
</evidence>
<organism evidence="2 3">
    <name type="scientific">Cohnella thailandensis</name>
    <dbReference type="NCBI Taxonomy" id="557557"/>
    <lineage>
        <taxon>Bacteria</taxon>
        <taxon>Bacillati</taxon>
        <taxon>Bacillota</taxon>
        <taxon>Bacilli</taxon>
        <taxon>Bacillales</taxon>
        <taxon>Paenibacillaceae</taxon>
        <taxon>Cohnella</taxon>
    </lineage>
</organism>
<evidence type="ECO:0000256" key="1">
    <source>
        <dbReference type="SAM" id="MobiDB-lite"/>
    </source>
</evidence>
<name>A0A841SV10_9BACL</name>
<protein>
    <submittedName>
        <fullName evidence="2">Uncharacterized protein</fullName>
    </submittedName>
</protein>
<feature type="compositionally biased region" description="Basic and acidic residues" evidence="1">
    <location>
        <begin position="13"/>
        <end position="28"/>
    </location>
</feature>
<keyword evidence="3" id="KW-1185">Reference proteome</keyword>
<dbReference type="RefSeq" id="WP_185117757.1">
    <property type="nucleotide sequence ID" value="NZ_JACJVQ010000001.1"/>
</dbReference>
<dbReference type="Proteomes" id="UP000535838">
    <property type="component" value="Unassembled WGS sequence"/>
</dbReference>
<reference evidence="2 3" key="1">
    <citation type="submission" date="2020-08" db="EMBL/GenBank/DDBJ databases">
        <title>Cohnella phylogeny.</title>
        <authorList>
            <person name="Dunlap C."/>
        </authorList>
    </citation>
    <scope>NUCLEOTIDE SEQUENCE [LARGE SCALE GENOMIC DNA]</scope>
    <source>
        <strain evidence="2 3">DSM 25241</strain>
    </source>
</reference>